<evidence type="ECO:0000313" key="2">
    <source>
        <dbReference type="Proteomes" id="UP000229081"/>
    </source>
</evidence>
<dbReference type="Proteomes" id="UP000229081">
    <property type="component" value="Chromosome"/>
</dbReference>
<accession>A0A2K8MJ63</accession>
<name>A0A2K8MJ63_9SPHN</name>
<evidence type="ECO:0000313" key="1">
    <source>
        <dbReference type="EMBL" id="ATY32606.1"/>
    </source>
</evidence>
<gene>
    <name evidence="1" type="ORF">CVN68_12000</name>
</gene>
<dbReference type="OrthoDB" id="7360669at2"/>
<dbReference type="AlphaFoldDB" id="A0A2K8MJ63"/>
<proteinExistence type="predicted"/>
<dbReference type="RefSeq" id="WP_100282413.1">
    <property type="nucleotide sequence ID" value="NZ_CP024923.1"/>
</dbReference>
<dbReference type="EMBL" id="CP024923">
    <property type="protein sequence ID" value="ATY32606.1"/>
    <property type="molecule type" value="Genomic_DNA"/>
</dbReference>
<protein>
    <submittedName>
        <fullName evidence="1">Uncharacterized protein</fullName>
    </submittedName>
</protein>
<organism evidence="1 2">
    <name type="scientific">Sphingomonas psychrotolerans</name>
    <dbReference type="NCBI Taxonomy" id="1327635"/>
    <lineage>
        <taxon>Bacteria</taxon>
        <taxon>Pseudomonadati</taxon>
        <taxon>Pseudomonadota</taxon>
        <taxon>Alphaproteobacteria</taxon>
        <taxon>Sphingomonadales</taxon>
        <taxon>Sphingomonadaceae</taxon>
        <taxon>Sphingomonas</taxon>
    </lineage>
</organism>
<dbReference type="KEGG" id="sphc:CVN68_12000"/>
<keyword evidence="2" id="KW-1185">Reference proteome</keyword>
<reference evidence="1 2" key="1">
    <citation type="submission" date="2017-11" db="EMBL/GenBank/DDBJ databases">
        <title>Complete genome sequence of Sphingomonas sp. Strain Cra20, a psychrotolerant potential plant growth promoting rhizobacteria.</title>
        <authorList>
            <person name="Luo Y."/>
        </authorList>
    </citation>
    <scope>NUCLEOTIDE SEQUENCE [LARGE SCALE GENOMIC DNA]</scope>
    <source>
        <strain evidence="1 2">Cra20</strain>
    </source>
</reference>
<sequence length="132" mass="14298">MYQYLDRSVSDLPASEALLVWAMRQWVGAMRGGRCPCAALGPTLASRQLAAMLPDFNIAMMLLDREGHAQLQFRTVACGRVSDDEALLLSLHAAAARGEEILVGRIAEALVKPDAQRALRFAAGRIALFMAA</sequence>